<protein>
    <submittedName>
        <fullName evidence="1">Uncharacterized protein</fullName>
    </submittedName>
</protein>
<name>A0ACB9MCD0_9MYRT</name>
<proteinExistence type="predicted"/>
<comment type="caution">
    <text evidence="1">The sequence shown here is derived from an EMBL/GenBank/DDBJ whole genome shotgun (WGS) entry which is preliminary data.</text>
</comment>
<gene>
    <name evidence="1" type="ORF">MLD38_033840</name>
</gene>
<evidence type="ECO:0000313" key="2">
    <source>
        <dbReference type="Proteomes" id="UP001057402"/>
    </source>
</evidence>
<evidence type="ECO:0000313" key="1">
    <source>
        <dbReference type="EMBL" id="KAI4320345.1"/>
    </source>
</evidence>
<dbReference type="EMBL" id="CM042889">
    <property type="protein sequence ID" value="KAI4320345.1"/>
    <property type="molecule type" value="Genomic_DNA"/>
</dbReference>
<reference evidence="2" key="1">
    <citation type="journal article" date="2023" name="Front. Plant Sci.">
        <title>Chromosomal-level genome assembly of Melastoma candidum provides insights into trichome evolution.</title>
        <authorList>
            <person name="Zhong Y."/>
            <person name="Wu W."/>
            <person name="Sun C."/>
            <person name="Zou P."/>
            <person name="Liu Y."/>
            <person name="Dai S."/>
            <person name="Zhou R."/>
        </authorList>
    </citation>
    <scope>NUCLEOTIDE SEQUENCE [LARGE SCALE GENOMIC DNA]</scope>
</reference>
<keyword evidence="2" id="KW-1185">Reference proteome</keyword>
<organism evidence="1 2">
    <name type="scientific">Melastoma candidum</name>
    <dbReference type="NCBI Taxonomy" id="119954"/>
    <lineage>
        <taxon>Eukaryota</taxon>
        <taxon>Viridiplantae</taxon>
        <taxon>Streptophyta</taxon>
        <taxon>Embryophyta</taxon>
        <taxon>Tracheophyta</taxon>
        <taxon>Spermatophyta</taxon>
        <taxon>Magnoliopsida</taxon>
        <taxon>eudicotyledons</taxon>
        <taxon>Gunneridae</taxon>
        <taxon>Pentapetalae</taxon>
        <taxon>rosids</taxon>
        <taxon>malvids</taxon>
        <taxon>Myrtales</taxon>
        <taxon>Melastomataceae</taxon>
        <taxon>Melastomatoideae</taxon>
        <taxon>Melastomateae</taxon>
        <taxon>Melastoma</taxon>
    </lineage>
</organism>
<dbReference type="Proteomes" id="UP001057402">
    <property type="component" value="Chromosome 10"/>
</dbReference>
<accession>A0ACB9MCD0</accession>
<sequence>MDQTHWLGAPPVRGAVYLVLAQYNQRRSSGEIIITSIPNHLKEKLKKTLIRLFVHRTKMEASEILVDMRHQTGEFVVQTRPIKSSKYHRRITGTDNHRNTNTNTENQWLIELAQRSQK</sequence>